<gene>
    <name evidence="1" type="ORF">OL599_13915</name>
</gene>
<evidence type="ECO:0000313" key="2">
    <source>
        <dbReference type="Proteomes" id="UP001165679"/>
    </source>
</evidence>
<dbReference type="Proteomes" id="UP001165679">
    <property type="component" value="Unassembled WGS sequence"/>
</dbReference>
<reference evidence="1" key="2">
    <citation type="submission" date="2022-10" db="EMBL/GenBank/DDBJ databases">
        <authorList>
            <person name="Trinh H.N."/>
        </authorList>
    </citation>
    <scope>NUCLEOTIDE SEQUENCE</scope>
    <source>
        <strain evidence="1">RN2-1</strain>
    </source>
</reference>
<dbReference type="InterPro" id="IPR045471">
    <property type="entry name" value="DUF6494"/>
</dbReference>
<comment type="caution">
    <text evidence="1">The sequence shown here is derived from an EMBL/GenBank/DDBJ whole genome shotgun (WGS) entry which is preliminary data.</text>
</comment>
<dbReference type="EMBL" id="JAPDNT010000010">
    <property type="protein sequence ID" value="MCW3475677.1"/>
    <property type="molecule type" value="Genomic_DNA"/>
</dbReference>
<dbReference type="AlphaFoldDB" id="A0AA41YUI8"/>
<name>A0AA41YUI8_9PROT</name>
<proteinExistence type="predicted"/>
<evidence type="ECO:0000313" key="1">
    <source>
        <dbReference type="EMBL" id="MCW3475677.1"/>
    </source>
</evidence>
<sequence>MDEDKFNMSVRKFLKVVGVTSQREMENAVREAEKAGHIQAGTKLRARMTLQIDAVNLSHVVEDDIELG</sequence>
<keyword evidence="2" id="KW-1185">Reference proteome</keyword>
<protein>
    <submittedName>
        <fullName evidence="1">DUF6494 family protein</fullName>
    </submittedName>
</protein>
<reference evidence="1" key="1">
    <citation type="submission" date="2022-09" db="EMBL/GenBank/DDBJ databases">
        <title>Rhodovastum sp. nov. RN2-1 isolated from soil in Seongnam, South Korea.</title>
        <authorList>
            <person name="Le N.T."/>
        </authorList>
    </citation>
    <scope>NUCLEOTIDE SEQUENCE</scope>
    <source>
        <strain evidence="1">RN2-1</strain>
    </source>
</reference>
<organism evidence="1 2">
    <name type="scientific">Limobrevibacterium gyesilva</name>
    <dbReference type="NCBI Taxonomy" id="2991712"/>
    <lineage>
        <taxon>Bacteria</taxon>
        <taxon>Pseudomonadati</taxon>
        <taxon>Pseudomonadota</taxon>
        <taxon>Alphaproteobacteria</taxon>
        <taxon>Acetobacterales</taxon>
        <taxon>Acetobacteraceae</taxon>
        <taxon>Limobrevibacterium</taxon>
    </lineage>
</organism>
<dbReference type="Pfam" id="PF20104">
    <property type="entry name" value="DUF6494"/>
    <property type="match status" value="1"/>
</dbReference>
<accession>A0AA41YUI8</accession>